<feature type="transmembrane region" description="Helical" evidence="1">
    <location>
        <begin position="107"/>
        <end position="129"/>
    </location>
</feature>
<dbReference type="RefSeq" id="WP_013374936.1">
    <property type="nucleotide sequence ID" value="NC_014623.1"/>
</dbReference>
<feature type="transmembrane region" description="Helical" evidence="1">
    <location>
        <begin position="164"/>
        <end position="191"/>
    </location>
</feature>
<dbReference type="Proteomes" id="UP000001351">
    <property type="component" value="Chromosome"/>
</dbReference>
<keyword evidence="1" id="KW-0472">Membrane</keyword>
<dbReference type="OrthoDB" id="5382633at2"/>
<reference evidence="2 3" key="1">
    <citation type="journal article" date="2011" name="Mol. Biol. Evol.">
        <title>Comparative genomic analysis of fruiting body formation in Myxococcales.</title>
        <authorList>
            <person name="Huntley S."/>
            <person name="Hamann N."/>
            <person name="Wegener-Feldbrugge S."/>
            <person name="Treuner-Lange A."/>
            <person name="Kube M."/>
            <person name="Reinhardt R."/>
            <person name="Klages S."/>
            <person name="Muller R."/>
            <person name="Ronning C.M."/>
            <person name="Nierman W.C."/>
            <person name="Sogaard-Andersen L."/>
        </authorList>
    </citation>
    <scope>NUCLEOTIDE SEQUENCE [LARGE SCALE GENOMIC DNA]</scope>
    <source>
        <strain evidence="2 3">DW4/3-1</strain>
    </source>
</reference>
<organism evidence="2 3">
    <name type="scientific">Stigmatella aurantiaca (strain DW4/3-1)</name>
    <dbReference type="NCBI Taxonomy" id="378806"/>
    <lineage>
        <taxon>Bacteria</taxon>
        <taxon>Pseudomonadati</taxon>
        <taxon>Myxococcota</taxon>
        <taxon>Myxococcia</taxon>
        <taxon>Myxococcales</taxon>
        <taxon>Cystobacterineae</taxon>
        <taxon>Archangiaceae</taxon>
        <taxon>Stigmatella</taxon>
    </lineage>
</organism>
<dbReference type="HOGENOM" id="CLU_1085143_0_0_7"/>
<feature type="transmembrane region" description="Helical" evidence="1">
    <location>
        <begin position="76"/>
        <end position="95"/>
    </location>
</feature>
<keyword evidence="3" id="KW-1185">Reference proteome</keyword>
<feature type="transmembrane region" description="Helical" evidence="1">
    <location>
        <begin position="227"/>
        <end position="245"/>
    </location>
</feature>
<sequence>MRPECARVMDALGGPLPPELAAHAASCEDCRAITEGFGALGALPQAPLSEPPERSRTQALRELAAHPRASPWWRELLVLLAVFGGVMGGGLFALGRRGWVNNAASPAVVAGLALLILVLVGGGAFIALAPARRRPAWGLIGGGAAGVVLFQLLGGSGYTGMRSFLAGVLGCMVTEVALSVPPLALTLVLLCRSAFQPWRAVAAGLSSAGVGLFVLHLHCADGSAEHLALGHIAPWLLLSVVTLLLRARLPSRNYAP</sequence>
<accession>E3FV79</accession>
<evidence type="ECO:0000256" key="1">
    <source>
        <dbReference type="SAM" id="Phobius"/>
    </source>
</evidence>
<keyword evidence="1" id="KW-0812">Transmembrane</keyword>
<keyword evidence="1" id="KW-1133">Transmembrane helix</keyword>
<proteinExistence type="predicted"/>
<evidence type="ECO:0008006" key="4">
    <source>
        <dbReference type="Google" id="ProtNLM"/>
    </source>
</evidence>
<dbReference type="eggNOG" id="ENOG5032MHS">
    <property type="taxonomic scope" value="Bacteria"/>
</dbReference>
<feature type="transmembrane region" description="Helical" evidence="1">
    <location>
        <begin position="198"/>
        <end position="215"/>
    </location>
</feature>
<dbReference type="AlphaFoldDB" id="E3FV79"/>
<dbReference type="EMBL" id="CP002271">
    <property type="protein sequence ID" value="ADO69717.1"/>
    <property type="molecule type" value="Genomic_DNA"/>
</dbReference>
<dbReference type="KEGG" id="sur:STAUR_1913"/>
<protein>
    <recommendedName>
        <fullName evidence="4">DUF1109 domain-containing protein</fullName>
    </recommendedName>
</protein>
<gene>
    <name evidence="2" type="ordered locus">STAUR_1913</name>
</gene>
<name>E3FV79_STIAD</name>
<feature type="transmembrane region" description="Helical" evidence="1">
    <location>
        <begin position="136"/>
        <end position="158"/>
    </location>
</feature>
<evidence type="ECO:0000313" key="3">
    <source>
        <dbReference type="Proteomes" id="UP000001351"/>
    </source>
</evidence>
<evidence type="ECO:0000313" key="2">
    <source>
        <dbReference type="EMBL" id="ADO69717.1"/>
    </source>
</evidence>